<dbReference type="GO" id="GO:0015562">
    <property type="term" value="F:efflux transmembrane transporter activity"/>
    <property type="evidence" value="ECO:0007669"/>
    <property type="project" value="TreeGrafter"/>
</dbReference>
<dbReference type="PANTHER" id="PTHR30469:SF20">
    <property type="entry name" value="EFFLUX RND TRANSPORTER PERIPLASMIC ADAPTOR SUBUNIT"/>
    <property type="match status" value="1"/>
</dbReference>
<dbReference type="GO" id="GO:1990281">
    <property type="term" value="C:efflux pump complex"/>
    <property type="evidence" value="ECO:0007669"/>
    <property type="project" value="TreeGrafter"/>
</dbReference>
<dbReference type="OrthoDB" id="9813967at2"/>
<keyword evidence="2" id="KW-0732">Signal</keyword>
<evidence type="ECO:0000256" key="2">
    <source>
        <dbReference type="SAM" id="SignalP"/>
    </source>
</evidence>
<feature type="signal peptide" evidence="2">
    <location>
        <begin position="1"/>
        <end position="25"/>
    </location>
</feature>
<proteinExistence type="inferred from homology"/>
<keyword evidence="4" id="KW-1185">Reference proteome</keyword>
<accession>A0A6N6JEQ3</accession>
<sequence>MTTQATKVGALAVFALAAALTLAFISEGRSQDDVSEEVLRAVKIVSPEAAEASLTRSFFGQVVALETVDLSFDVSGELVVFDAPEGQFVKKGEVLAQLDLAPFERSVERAELALAQSERELDRSTKLAQSNVASQVRAEDAQTARDLADVELRDAREALQDATIRAPFDGLIAERLTATFTNIAAGTPVLRVHDMSERRIEIDVPEQLLQQVGDPSRITFTADLPALPDPVPLELAEYQAQTQAVGQSFLVSLRMPDIDLPLLIPGASATVVAEVGSASDALMLEASALLASETRTPQVMLFEAHSDDRGVVRRHDVEVMSETGTGFLIKGLPKDAEVIAAGAHLLRDGQEVRRYTGLTVEE</sequence>
<dbReference type="NCBIfam" id="TIGR01730">
    <property type="entry name" value="RND_mfp"/>
    <property type="match status" value="1"/>
</dbReference>
<feature type="chain" id="PRO_5026757565" evidence="2">
    <location>
        <begin position="26"/>
        <end position="362"/>
    </location>
</feature>
<dbReference type="Gene3D" id="2.40.50.100">
    <property type="match status" value="1"/>
</dbReference>
<reference evidence="3 4" key="1">
    <citation type="submission" date="2019-12" db="EMBL/GenBank/DDBJ databases">
        <title>Litoreibacter badius sp. nov., a novel bacteriochlorophyll a-containing bacterium in the genus Litoreibacter.</title>
        <authorList>
            <person name="Kanamuro M."/>
            <person name="Takabe Y."/>
            <person name="Mori K."/>
            <person name="Takaichi S."/>
            <person name="Hanada S."/>
        </authorList>
    </citation>
    <scope>NUCLEOTIDE SEQUENCE [LARGE SCALE GENOMIC DNA]</scope>
    <source>
        <strain evidence="3 4">K6</strain>
    </source>
</reference>
<dbReference type="Gene3D" id="1.10.287.470">
    <property type="entry name" value="Helix hairpin bin"/>
    <property type="match status" value="1"/>
</dbReference>
<protein>
    <submittedName>
        <fullName evidence="3">Hemolysin D</fullName>
    </submittedName>
</protein>
<dbReference type="Gene3D" id="2.40.420.20">
    <property type="match status" value="1"/>
</dbReference>
<evidence type="ECO:0000313" key="3">
    <source>
        <dbReference type="EMBL" id="GFE63778.1"/>
    </source>
</evidence>
<dbReference type="RefSeq" id="WP_159804681.1">
    <property type="nucleotide sequence ID" value="NZ_BLJE01000001.1"/>
</dbReference>
<dbReference type="Proteomes" id="UP000436822">
    <property type="component" value="Unassembled WGS sequence"/>
</dbReference>
<gene>
    <name evidence="3" type="ORF">KIN_08520</name>
</gene>
<comment type="caution">
    <text evidence="3">The sequence shown here is derived from an EMBL/GenBank/DDBJ whole genome shotgun (WGS) entry which is preliminary data.</text>
</comment>
<name>A0A6N6JEQ3_9RHOB</name>
<dbReference type="SUPFAM" id="SSF111369">
    <property type="entry name" value="HlyD-like secretion proteins"/>
    <property type="match status" value="1"/>
</dbReference>
<evidence type="ECO:0000313" key="4">
    <source>
        <dbReference type="Proteomes" id="UP000436822"/>
    </source>
</evidence>
<dbReference type="EMBL" id="BLJE01000001">
    <property type="protein sequence ID" value="GFE63778.1"/>
    <property type="molecule type" value="Genomic_DNA"/>
</dbReference>
<dbReference type="PANTHER" id="PTHR30469">
    <property type="entry name" value="MULTIDRUG RESISTANCE PROTEIN MDTA"/>
    <property type="match status" value="1"/>
</dbReference>
<organism evidence="3 4">
    <name type="scientific">Litoreibacter roseus</name>
    <dbReference type="NCBI Taxonomy" id="2601869"/>
    <lineage>
        <taxon>Bacteria</taxon>
        <taxon>Pseudomonadati</taxon>
        <taxon>Pseudomonadota</taxon>
        <taxon>Alphaproteobacteria</taxon>
        <taxon>Rhodobacterales</taxon>
        <taxon>Roseobacteraceae</taxon>
        <taxon>Litoreibacter</taxon>
    </lineage>
</organism>
<dbReference type="Gene3D" id="2.40.30.170">
    <property type="match status" value="1"/>
</dbReference>
<evidence type="ECO:0000256" key="1">
    <source>
        <dbReference type="ARBA" id="ARBA00009477"/>
    </source>
</evidence>
<dbReference type="AlphaFoldDB" id="A0A6N6JEQ3"/>
<dbReference type="InterPro" id="IPR006143">
    <property type="entry name" value="RND_pump_MFP"/>
</dbReference>
<comment type="similarity">
    <text evidence="1">Belongs to the membrane fusion protein (MFP) (TC 8.A.1) family.</text>
</comment>